<gene>
    <name evidence="2" type="ORF">IAC39_04680</name>
</gene>
<dbReference type="Pfam" id="PF09359">
    <property type="entry name" value="VTC"/>
    <property type="match status" value="1"/>
</dbReference>
<organism evidence="2 3">
    <name type="scientific">Candidatus Faeciplasma pullistercoris</name>
    <dbReference type="NCBI Taxonomy" id="2840800"/>
    <lineage>
        <taxon>Bacteria</taxon>
        <taxon>Bacillati</taxon>
        <taxon>Bacillota</taxon>
        <taxon>Clostridia</taxon>
        <taxon>Eubacteriales</taxon>
        <taxon>Oscillospiraceae</taxon>
        <taxon>Oscillospiraceae incertae sedis</taxon>
        <taxon>Candidatus Faeciplasma</taxon>
    </lineage>
</organism>
<dbReference type="GO" id="GO:0006799">
    <property type="term" value="P:polyphosphate biosynthetic process"/>
    <property type="evidence" value="ECO:0007669"/>
    <property type="project" value="UniProtKB-ARBA"/>
</dbReference>
<dbReference type="InterPro" id="IPR018966">
    <property type="entry name" value="VTC_domain"/>
</dbReference>
<dbReference type="AlphaFoldDB" id="A0A9D1KLJ7"/>
<dbReference type="Proteomes" id="UP000824136">
    <property type="component" value="Unassembled WGS sequence"/>
</dbReference>
<evidence type="ECO:0000313" key="2">
    <source>
        <dbReference type="EMBL" id="HIT58988.1"/>
    </source>
</evidence>
<reference evidence="2" key="2">
    <citation type="journal article" date="2021" name="PeerJ">
        <title>Extensive microbial diversity within the chicken gut microbiome revealed by metagenomics and culture.</title>
        <authorList>
            <person name="Gilroy R."/>
            <person name="Ravi A."/>
            <person name="Getino M."/>
            <person name="Pursley I."/>
            <person name="Horton D.L."/>
            <person name="Alikhan N.F."/>
            <person name="Baker D."/>
            <person name="Gharbi K."/>
            <person name="Hall N."/>
            <person name="Watson M."/>
            <person name="Adriaenssens E.M."/>
            <person name="Foster-Nyarko E."/>
            <person name="Jarju S."/>
            <person name="Secka A."/>
            <person name="Antonio M."/>
            <person name="Oren A."/>
            <person name="Chaudhuri R.R."/>
            <person name="La Ragione R."/>
            <person name="Hildebrand F."/>
            <person name="Pallen M.J."/>
        </authorList>
    </citation>
    <scope>NUCLEOTIDE SEQUENCE</scope>
    <source>
        <strain evidence="2">CHK33-4379</strain>
    </source>
</reference>
<accession>A0A9D1KLJ7</accession>
<evidence type="ECO:0000313" key="3">
    <source>
        <dbReference type="Proteomes" id="UP000824136"/>
    </source>
</evidence>
<dbReference type="InterPro" id="IPR042267">
    <property type="entry name" value="VTC_sf"/>
</dbReference>
<protein>
    <submittedName>
        <fullName evidence="2">Polyphosphate polymerase domain-containing protein</fullName>
    </submittedName>
</protein>
<dbReference type="EMBL" id="DVLL01000017">
    <property type="protein sequence ID" value="HIT58988.1"/>
    <property type="molecule type" value="Genomic_DNA"/>
</dbReference>
<sequence length="261" mass="30722">MAKLTFKRREKKFLVSFEQYKSIIHELLDRGMEYDGYCAGGNTYRLYNIYFDSDTNRIIRSSVQHPKFKEKLRLRAYFLPRSDDDPVFLEIKRKIKGTVVKRRAAMSYGEAKEFIHCGCRPKTDDYMVNQVLDEIEFYLKVYDVKPKVYLSYERVALFSRTDPDFRVTFDGNIISRRTQLDLFCEDRGESLLDDGELVMETKFSGAIPAWFCDILSKNKVYMSGFSKYGNEYTRYRGSDFLHLKDRPAPPIPRIGADKQIQ</sequence>
<dbReference type="CDD" id="cd07750">
    <property type="entry name" value="PolyPPase_VTC_like"/>
    <property type="match status" value="1"/>
</dbReference>
<name>A0A9D1KLJ7_9FIRM</name>
<dbReference type="Gene3D" id="3.20.100.30">
    <property type="entry name" value="VTC, catalytic tunnel domain"/>
    <property type="match status" value="1"/>
</dbReference>
<evidence type="ECO:0000259" key="1">
    <source>
        <dbReference type="Pfam" id="PF09359"/>
    </source>
</evidence>
<feature type="domain" description="VTC" evidence="1">
    <location>
        <begin position="7"/>
        <end position="232"/>
    </location>
</feature>
<comment type="caution">
    <text evidence="2">The sequence shown here is derived from an EMBL/GenBank/DDBJ whole genome shotgun (WGS) entry which is preliminary data.</text>
</comment>
<proteinExistence type="predicted"/>
<reference evidence="2" key="1">
    <citation type="submission" date="2020-10" db="EMBL/GenBank/DDBJ databases">
        <authorList>
            <person name="Gilroy R."/>
        </authorList>
    </citation>
    <scope>NUCLEOTIDE SEQUENCE</scope>
    <source>
        <strain evidence="2">CHK33-4379</strain>
    </source>
</reference>